<name>A0A1B6GBC0_9HEMI</name>
<accession>A0A1B6GBC0</accession>
<dbReference type="EMBL" id="GECZ01010031">
    <property type="protein sequence ID" value="JAS59738.1"/>
    <property type="molecule type" value="Transcribed_RNA"/>
</dbReference>
<sequence>KSIKGGSDVPLRDKLVIRKGFTGESGDSSSMINNSGEELKNLGEEEASGSLRTRPASSASHTSNSNDCVAPNLPCPMTMNPSKFSGNLQQESRENQQRKRGRPKKFKKSIKGGSDVPLRDKLVIRKGFTLESGDSCLMINNSGEELKNLGEEEASGSLRTRPDSSASHTS</sequence>
<feature type="compositionally biased region" description="Polar residues" evidence="1">
    <location>
        <begin position="55"/>
        <end position="67"/>
    </location>
</feature>
<feature type="compositionally biased region" description="Polar residues" evidence="1">
    <location>
        <begin position="25"/>
        <end position="36"/>
    </location>
</feature>
<feature type="compositionally biased region" description="Basic residues" evidence="1">
    <location>
        <begin position="98"/>
        <end position="110"/>
    </location>
</feature>
<feature type="region of interest" description="Disordered" evidence="1">
    <location>
        <begin position="147"/>
        <end position="170"/>
    </location>
</feature>
<feature type="compositionally biased region" description="Polar residues" evidence="1">
    <location>
        <begin position="79"/>
        <end position="90"/>
    </location>
</feature>
<evidence type="ECO:0000256" key="1">
    <source>
        <dbReference type="SAM" id="MobiDB-lite"/>
    </source>
</evidence>
<feature type="non-terminal residue" evidence="2">
    <location>
        <position position="170"/>
    </location>
</feature>
<dbReference type="AlphaFoldDB" id="A0A1B6GBC0"/>
<reference evidence="2" key="1">
    <citation type="submission" date="2015-11" db="EMBL/GenBank/DDBJ databases">
        <title>De novo transcriptome assembly of four potential Pierce s Disease insect vectors from Arizona vineyards.</title>
        <authorList>
            <person name="Tassone E.E."/>
        </authorList>
    </citation>
    <scope>NUCLEOTIDE SEQUENCE</scope>
</reference>
<proteinExistence type="predicted"/>
<organism evidence="2">
    <name type="scientific">Cuerna arida</name>
    <dbReference type="NCBI Taxonomy" id="1464854"/>
    <lineage>
        <taxon>Eukaryota</taxon>
        <taxon>Metazoa</taxon>
        <taxon>Ecdysozoa</taxon>
        <taxon>Arthropoda</taxon>
        <taxon>Hexapoda</taxon>
        <taxon>Insecta</taxon>
        <taxon>Pterygota</taxon>
        <taxon>Neoptera</taxon>
        <taxon>Paraneoptera</taxon>
        <taxon>Hemiptera</taxon>
        <taxon>Auchenorrhyncha</taxon>
        <taxon>Membracoidea</taxon>
        <taxon>Cicadellidae</taxon>
        <taxon>Cicadellinae</taxon>
        <taxon>Proconiini</taxon>
        <taxon>Cuerna</taxon>
    </lineage>
</organism>
<feature type="region of interest" description="Disordered" evidence="1">
    <location>
        <begin position="1"/>
        <end position="116"/>
    </location>
</feature>
<protein>
    <submittedName>
        <fullName evidence="2">Uncharacterized protein</fullName>
    </submittedName>
</protein>
<feature type="non-terminal residue" evidence="2">
    <location>
        <position position="1"/>
    </location>
</feature>
<evidence type="ECO:0000313" key="2">
    <source>
        <dbReference type="EMBL" id="JAS59738.1"/>
    </source>
</evidence>
<gene>
    <name evidence="2" type="ORF">g.15299</name>
</gene>